<keyword evidence="1" id="KW-0812">Transmembrane</keyword>
<dbReference type="Proteomes" id="UP000264071">
    <property type="component" value="Unassembled WGS sequence"/>
</dbReference>
<keyword evidence="1" id="KW-0472">Membrane</keyword>
<evidence type="ECO:0000313" key="2">
    <source>
        <dbReference type="EMBL" id="HCT58428.1"/>
    </source>
</evidence>
<feature type="transmembrane region" description="Helical" evidence="1">
    <location>
        <begin position="31"/>
        <end position="50"/>
    </location>
</feature>
<accession>A0A3D4VCR9</accession>
<organism evidence="2 3">
    <name type="scientific">Gemmatimonas aurantiaca</name>
    <dbReference type="NCBI Taxonomy" id="173480"/>
    <lineage>
        <taxon>Bacteria</taxon>
        <taxon>Pseudomonadati</taxon>
        <taxon>Gemmatimonadota</taxon>
        <taxon>Gemmatimonadia</taxon>
        <taxon>Gemmatimonadales</taxon>
        <taxon>Gemmatimonadaceae</taxon>
        <taxon>Gemmatimonas</taxon>
    </lineage>
</organism>
<reference evidence="2 3" key="1">
    <citation type="journal article" date="2018" name="Nat. Biotechnol.">
        <title>A standardized bacterial taxonomy based on genome phylogeny substantially revises the tree of life.</title>
        <authorList>
            <person name="Parks D.H."/>
            <person name="Chuvochina M."/>
            <person name="Waite D.W."/>
            <person name="Rinke C."/>
            <person name="Skarshewski A."/>
            <person name="Chaumeil P.A."/>
            <person name="Hugenholtz P."/>
        </authorList>
    </citation>
    <scope>NUCLEOTIDE SEQUENCE [LARGE SCALE GENOMIC DNA]</scope>
    <source>
        <strain evidence="2">UBA8844</strain>
    </source>
</reference>
<proteinExistence type="predicted"/>
<dbReference type="EMBL" id="DPIY01000010">
    <property type="protein sequence ID" value="HCT58428.1"/>
    <property type="molecule type" value="Genomic_DNA"/>
</dbReference>
<comment type="caution">
    <text evidence="2">The sequence shown here is derived from an EMBL/GenBank/DDBJ whole genome shotgun (WGS) entry which is preliminary data.</text>
</comment>
<dbReference type="AlphaFoldDB" id="A0A3D4VCR9"/>
<sequence>MSGHHRRRQRSCGGYANAGGRNSIGFTLVELLVALPLTTLVAAAAALLLVRQAQHMRAAESRTGGIRELRHARLALETDLAPLRPQDIASISDSLIEFRAQLGIVRLCGTDPGGALTVSANESDRAWLSTVRAGDIATLWHWPVPSGSPPVAITTAITGPASAATLGRCGADSSQLRWTLPTNALAPGMRFVGAPAHIQRDTRYSHYRSGTHWWLGRRTRDASGWDGVQPVAGPLRNAAGRGMRVRAVDAQGNETLWLDSAAAIHVELRVTRAVTRGSRATYDSAAFAVSLRGTPAGGRP</sequence>
<protein>
    <recommendedName>
        <fullName evidence="4">Prepilin-type N-terminal cleavage/methylation domain-containing protein</fullName>
    </recommendedName>
</protein>
<gene>
    <name evidence="2" type="ORF">DGD08_14585</name>
</gene>
<evidence type="ECO:0008006" key="4">
    <source>
        <dbReference type="Google" id="ProtNLM"/>
    </source>
</evidence>
<evidence type="ECO:0000313" key="3">
    <source>
        <dbReference type="Proteomes" id="UP000264071"/>
    </source>
</evidence>
<keyword evidence="1" id="KW-1133">Transmembrane helix</keyword>
<name>A0A3D4VCR9_9BACT</name>
<evidence type="ECO:0000256" key="1">
    <source>
        <dbReference type="SAM" id="Phobius"/>
    </source>
</evidence>